<dbReference type="Pfam" id="PF00535">
    <property type="entry name" value="Glycos_transf_2"/>
    <property type="match status" value="2"/>
</dbReference>
<reference evidence="2" key="1">
    <citation type="submission" date="2020-03" db="EMBL/GenBank/DDBJ databases">
        <title>The deep terrestrial virosphere.</title>
        <authorList>
            <person name="Holmfeldt K."/>
            <person name="Nilsson E."/>
            <person name="Simone D."/>
            <person name="Lopez-Fernandez M."/>
            <person name="Wu X."/>
            <person name="de Brujin I."/>
            <person name="Lundin D."/>
            <person name="Andersson A."/>
            <person name="Bertilsson S."/>
            <person name="Dopson M."/>
        </authorList>
    </citation>
    <scope>NUCLEOTIDE SEQUENCE</scope>
    <source>
        <strain evidence="2">MM171A00780</strain>
    </source>
</reference>
<dbReference type="AlphaFoldDB" id="A0A6M3LX02"/>
<dbReference type="GO" id="GO:0016740">
    <property type="term" value="F:transferase activity"/>
    <property type="evidence" value="ECO:0007669"/>
    <property type="project" value="UniProtKB-KW"/>
</dbReference>
<keyword evidence="2" id="KW-0808">Transferase</keyword>
<dbReference type="Gene3D" id="3.90.550.10">
    <property type="entry name" value="Spore Coat Polysaccharide Biosynthesis Protein SpsA, Chain A"/>
    <property type="match status" value="2"/>
</dbReference>
<feature type="domain" description="Glycosyltransferase 2-like" evidence="1">
    <location>
        <begin position="518"/>
        <end position="623"/>
    </location>
</feature>
<dbReference type="Gene3D" id="3.90.1480.10">
    <property type="entry name" value="Alpha-2,3-sialyltransferase"/>
    <property type="match status" value="1"/>
</dbReference>
<evidence type="ECO:0000259" key="1">
    <source>
        <dbReference type="Pfam" id="PF00535"/>
    </source>
</evidence>
<dbReference type="InterPro" id="IPR001173">
    <property type="entry name" value="Glyco_trans_2-like"/>
</dbReference>
<dbReference type="EMBL" id="MT143673">
    <property type="protein sequence ID" value="QJA99906.1"/>
    <property type="molecule type" value="Genomic_DNA"/>
</dbReference>
<protein>
    <submittedName>
        <fullName evidence="2">Putative glycosyltransferase</fullName>
    </submittedName>
</protein>
<name>A0A6M3LX02_9ZZZZ</name>
<dbReference type="InterPro" id="IPR029044">
    <property type="entry name" value="Nucleotide-diphossugar_trans"/>
</dbReference>
<sequence>MSDLPKRRAVARQMARQAREQTREQAHRHAVARVERMQPKIFSDYVRNGAWKGRRCFIIGGGPSIKNIDLSLLRNELTIGINRAYELLDPSILFGVDGQMWAWAEQGKLGIESQMKFKEYKGYKVWMALHKMFPSDFYLIEVDDDPGYRIGRTSKLSFKNNGGYGAINLAATLGANPIYLLGYDMVGNKQGKQKWWHDGYPVDYGEHIYEAYIKEISNFAPVLKQAGFEVINLNPKSALKCFPFGKYADVVRKKPVIPVGAIQMMEKPGTVTAITPTGDRPLAFALCRHWMEMQTQRPDQWIVVDDGKVPTKAPAWATYVRRSPRHNDPQHTLNINLKTAIPYVKGEKIIIIEDDEYYAPKYVETLAKNLDEYEVVGINCSKYYHLPTGGKAKHANTIHASLAQTSFRRSFLPQLSGLLRQKLPHYLDICLWGEALSEGRGYLFGDEQESLYVGMKGLPGRVGIGVGHKEEMYGVARDTSRELLRAWVPKDYQVYLDIISGKLTKENVKSYFPQITGITVCQNTKEFIQRAYESVRRFHPNMPIIIIDGSDPDDPCAEYVRGLQSTITTVVQPGYNIGHGRGMCMGIDMARTSHALIFDSDIEMLKSPVNAMLAMMEADTFGVGYTEKTAPDGFEWGAKSASGDIHNKGEPMKMLHPYFQLINIANYHKFHPYVHHGAPCYLTALDIHKQGLSDRIIKEFPGLGHSSGKGWVWEGKPREYIRHDPAGTRSVRRKKGQGEIEGNWVTNVGQV</sequence>
<gene>
    <name evidence="2" type="ORF">MM171A00780_0015</name>
</gene>
<feature type="domain" description="Glycosyltransferase 2-like" evidence="1">
    <location>
        <begin position="294"/>
        <end position="404"/>
    </location>
</feature>
<proteinExistence type="predicted"/>
<accession>A0A6M3LX02</accession>
<evidence type="ECO:0000313" key="2">
    <source>
        <dbReference type="EMBL" id="QJA99906.1"/>
    </source>
</evidence>
<dbReference type="CDD" id="cd00761">
    <property type="entry name" value="Glyco_tranf_GTA_type"/>
    <property type="match status" value="1"/>
</dbReference>
<organism evidence="2">
    <name type="scientific">viral metagenome</name>
    <dbReference type="NCBI Taxonomy" id="1070528"/>
    <lineage>
        <taxon>unclassified sequences</taxon>
        <taxon>metagenomes</taxon>
        <taxon>organismal metagenomes</taxon>
    </lineage>
</organism>
<dbReference type="SUPFAM" id="SSF53448">
    <property type="entry name" value="Nucleotide-diphospho-sugar transferases"/>
    <property type="match status" value="2"/>
</dbReference>